<feature type="transmembrane region" description="Helical" evidence="18">
    <location>
        <begin position="378"/>
        <end position="397"/>
    </location>
</feature>
<evidence type="ECO:0000256" key="15">
    <source>
        <dbReference type="ARBA" id="ARBA00023136"/>
    </source>
</evidence>
<evidence type="ECO:0000256" key="5">
    <source>
        <dbReference type="ARBA" id="ARBA00022538"/>
    </source>
</evidence>
<feature type="domain" description="Sodium/calcium exchanger membrane region" evidence="19">
    <location>
        <begin position="517"/>
        <end position="665"/>
    </location>
</feature>
<dbReference type="Proteomes" id="UP000195557">
    <property type="component" value="Unassembled WGS sequence"/>
</dbReference>
<feature type="transmembrane region" description="Helical" evidence="18">
    <location>
        <begin position="515"/>
        <end position="538"/>
    </location>
</feature>
<dbReference type="GO" id="GO:0015293">
    <property type="term" value="F:symporter activity"/>
    <property type="evidence" value="ECO:0007669"/>
    <property type="project" value="UniProtKB-KW"/>
</dbReference>
<keyword evidence="5" id="KW-0633">Potassium transport</keyword>
<keyword evidence="15 18" id="KW-0472">Membrane</keyword>
<keyword evidence="12 18" id="KW-1133">Transmembrane helix</keyword>
<dbReference type="InterPro" id="IPR004481">
    <property type="entry name" value="K/Na/Ca-exchanger"/>
</dbReference>
<keyword evidence="9" id="KW-0106">Calcium</keyword>
<name>A0A1Y5I7Y9_OSTTA</name>
<evidence type="ECO:0000256" key="1">
    <source>
        <dbReference type="ARBA" id="ARBA00004141"/>
    </source>
</evidence>
<evidence type="ECO:0000256" key="2">
    <source>
        <dbReference type="ARBA" id="ARBA00005364"/>
    </source>
</evidence>
<evidence type="ECO:0000256" key="4">
    <source>
        <dbReference type="ARBA" id="ARBA00022449"/>
    </source>
</evidence>
<keyword evidence="16" id="KW-0739">Sodium transport</keyword>
<dbReference type="Pfam" id="PF01699">
    <property type="entry name" value="Na_Ca_ex"/>
    <property type="match status" value="2"/>
</dbReference>
<dbReference type="eggNOG" id="KOG1307">
    <property type="taxonomic scope" value="Eukaryota"/>
</dbReference>
<dbReference type="Gene3D" id="1.20.1420.30">
    <property type="entry name" value="NCX, central ion-binding region"/>
    <property type="match status" value="2"/>
</dbReference>
<evidence type="ECO:0000256" key="10">
    <source>
        <dbReference type="ARBA" id="ARBA00022847"/>
    </source>
</evidence>
<keyword evidence="11" id="KW-0630">Potassium</keyword>
<dbReference type="PANTHER" id="PTHR10846">
    <property type="entry name" value="SODIUM/POTASSIUM/CALCIUM EXCHANGER"/>
    <property type="match status" value="1"/>
</dbReference>
<dbReference type="GO" id="GO:0005886">
    <property type="term" value="C:plasma membrane"/>
    <property type="evidence" value="ECO:0007669"/>
    <property type="project" value="TreeGrafter"/>
</dbReference>
<dbReference type="PANTHER" id="PTHR10846:SF8">
    <property type="entry name" value="INNER MEMBRANE PROTEIN YRBG"/>
    <property type="match status" value="1"/>
</dbReference>
<keyword evidence="13" id="KW-0915">Sodium</keyword>
<sequence>MRAHGCRARDCDASAFAVCSTSGDVLKEPHSADVDALRGMLVPIELTLREHPSDENGVTDAVDATPSAGATPSEPSEPERKFFGDKVAHWSDFDAPGTLTCAFNVESGDDTDRDVTAEAFFTCDVALARSRAQLTRGGVVARCETASTSLGSCGRRFEVTCAFDGIDTSSCVAHDVINVGAFEVVLRSTDGTEAGRGALLARVERDETGKAKRLVQPYEASSVLLLSVTICCVSMRASWDVVDDSLSWAHSRRLASTGGCSSEHQEWIRNGGWVLYVVGILYMFLGIAIVCDDYFVSSLEKICDKLGLSEDVAGATFMAAGSSAPELFSSGMSLISPDATNEIGISAIVGSAVFNMLFIVGATVLCAGCSLDLDWRPVTRDCMFYAMAVLTVLLIFYDGRITWYEGLICVLLYATYVLCMCYNDVLMRWMGGASKRPKQLMVPEPTPTTVPALRRADTRRQSRRPMREEVVEDEDKSFEWPDSSLGIPLHVISLPWRFAFHFSIPNCALKQRENWFAMTFLASISWISLISYCMVSWAARVGCVIGIPEVVMGTLVVAAGTSIPDALGSIAVAKAGEGDMAVANAVGSNIFDIWLGLGLPWLIILPTKPGRMISIQTSQLIPSMSILFGVLLLYYLMLFFNRWQLTRSAGIVFMCTYVVFACYCIFFVWLRDVYKVG</sequence>
<feature type="region of interest" description="Disordered" evidence="17">
    <location>
        <begin position="50"/>
        <end position="80"/>
    </location>
</feature>
<evidence type="ECO:0000256" key="14">
    <source>
        <dbReference type="ARBA" id="ARBA00023065"/>
    </source>
</evidence>
<dbReference type="EMBL" id="KZ155835">
    <property type="protein sequence ID" value="OUS43145.1"/>
    <property type="molecule type" value="Genomic_DNA"/>
</dbReference>
<keyword evidence="10" id="KW-0769">Symport</keyword>
<dbReference type="InterPro" id="IPR004837">
    <property type="entry name" value="NaCa_Exmemb"/>
</dbReference>
<feature type="transmembrane region" description="Helical" evidence="18">
    <location>
        <begin position="585"/>
        <end position="605"/>
    </location>
</feature>
<feature type="transmembrane region" description="Helical" evidence="18">
    <location>
        <begin position="403"/>
        <end position="426"/>
    </location>
</feature>
<protein>
    <submittedName>
        <fullName evidence="20">Sodium/calcium exchanger protein-domain-containing protein</fullName>
    </submittedName>
</protein>
<dbReference type="NCBIfam" id="TIGR00367">
    <property type="entry name" value="calcium/sodium antiporter"/>
    <property type="match status" value="1"/>
</dbReference>
<feature type="transmembrane region" description="Helical" evidence="18">
    <location>
        <begin position="343"/>
        <end position="366"/>
    </location>
</feature>
<keyword evidence="8" id="KW-0732">Signal</keyword>
<evidence type="ECO:0000256" key="11">
    <source>
        <dbReference type="ARBA" id="ARBA00022958"/>
    </source>
</evidence>
<feature type="transmembrane region" description="Helical" evidence="18">
    <location>
        <begin position="550"/>
        <end position="573"/>
    </location>
</feature>
<keyword evidence="3" id="KW-0813">Transport</keyword>
<evidence type="ECO:0000256" key="18">
    <source>
        <dbReference type="SAM" id="Phobius"/>
    </source>
</evidence>
<dbReference type="InterPro" id="IPR044880">
    <property type="entry name" value="NCX_ion-bd_dom_sf"/>
</dbReference>
<feature type="transmembrane region" description="Helical" evidence="18">
    <location>
        <begin position="273"/>
        <end position="291"/>
    </location>
</feature>
<dbReference type="GO" id="GO:0008273">
    <property type="term" value="F:calcium, potassium:sodium antiporter activity"/>
    <property type="evidence" value="ECO:0007669"/>
    <property type="project" value="TreeGrafter"/>
</dbReference>
<comment type="subcellular location">
    <subcellularLocation>
        <location evidence="1">Membrane</location>
        <topology evidence="1">Multi-pass membrane protein</topology>
    </subcellularLocation>
</comment>
<evidence type="ECO:0000256" key="13">
    <source>
        <dbReference type="ARBA" id="ARBA00023053"/>
    </source>
</evidence>
<organism evidence="20">
    <name type="scientific">Ostreococcus tauri</name>
    <name type="common">Marine green alga</name>
    <dbReference type="NCBI Taxonomy" id="70448"/>
    <lineage>
        <taxon>Eukaryota</taxon>
        <taxon>Viridiplantae</taxon>
        <taxon>Chlorophyta</taxon>
        <taxon>Mamiellophyceae</taxon>
        <taxon>Mamiellales</taxon>
        <taxon>Bathycoccaceae</taxon>
        <taxon>Ostreococcus</taxon>
    </lineage>
</organism>
<dbReference type="FunFam" id="1.20.1420.30:FF:000009">
    <property type="entry name" value="sodium/potassium/calcium exchanger 5 isoform X2"/>
    <property type="match status" value="1"/>
</dbReference>
<evidence type="ECO:0000256" key="7">
    <source>
        <dbReference type="ARBA" id="ARBA00022692"/>
    </source>
</evidence>
<evidence type="ECO:0000256" key="12">
    <source>
        <dbReference type="ARBA" id="ARBA00022989"/>
    </source>
</evidence>
<gene>
    <name evidence="20" type="ORF">BE221DRAFT_147995</name>
</gene>
<accession>A0A1Y5I7Y9</accession>
<proteinExistence type="inferred from homology"/>
<evidence type="ECO:0000256" key="17">
    <source>
        <dbReference type="SAM" id="MobiDB-lite"/>
    </source>
</evidence>
<dbReference type="GO" id="GO:0005262">
    <property type="term" value="F:calcium channel activity"/>
    <property type="evidence" value="ECO:0007669"/>
    <property type="project" value="TreeGrafter"/>
</dbReference>
<evidence type="ECO:0000256" key="9">
    <source>
        <dbReference type="ARBA" id="ARBA00022837"/>
    </source>
</evidence>
<feature type="transmembrane region" description="Helical" evidence="18">
    <location>
        <begin position="620"/>
        <end position="639"/>
    </location>
</feature>
<evidence type="ECO:0000256" key="16">
    <source>
        <dbReference type="ARBA" id="ARBA00023201"/>
    </source>
</evidence>
<feature type="domain" description="Sodium/calcium exchanger membrane region" evidence="19">
    <location>
        <begin position="278"/>
        <end position="420"/>
    </location>
</feature>
<keyword evidence="4" id="KW-0050">Antiport</keyword>
<keyword evidence="7 18" id="KW-0812">Transmembrane</keyword>
<evidence type="ECO:0000259" key="19">
    <source>
        <dbReference type="Pfam" id="PF01699"/>
    </source>
</evidence>
<comment type="similarity">
    <text evidence="2">Belongs to the Ca(2+):cation antiporter (CaCA) (TC 2.A.19) family. SLC24A subfamily.</text>
</comment>
<evidence type="ECO:0000256" key="3">
    <source>
        <dbReference type="ARBA" id="ARBA00022448"/>
    </source>
</evidence>
<feature type="transmembrane region" description="Helical" evidence="18">
    <location>
        <begin position="651"/>
        <end position="670"/>
    </location>
</feature>
<dbReference type="AlphaFoldDB" id="A0A1Y5I7Y9"/>
<dbReference type="GO" id="GO:0006874">
    <property type="term" value="P:intracellular calcium ion homeostasis"/>
    <property type="evidence" value="ECO:0007669"/>
    <property type="project" value="TreeGrafter"/>
</dbReference>
<evidence type="ECO:0000313" key="20">
    <source>
        <dbReference type="EMBL" id="OUS43145.1"/>
    </source>
</evidence>
<keyword evidence="6" id="KW-0109">Calcium transport</keyword>
<evidence type="ECO:0000256" key="6">
    <source>
        <dbReference type="ARBA" id="ARBA00022568"/>
    </source>
</evidence>
<keyword evidence="14" id="KW-0406">Ion transport</keyword>
<evidence type="ECO:0000256" key="8">
    <source>
        <dbReference type="ARBA" id="ARBA00022729"/>
    </source>
</evidence>
<reference evidence="20" key="1">
    <citation type="submission" date="2017-04" db="EMBL/GenBank/DDBJ databases">
        <title>Population genomics of picophytoplankton unveils novel chromosome hypervariability.</title>
        <authorList>
            <consortium name="DOE Joint Genome Institute"/>
            <person name="Blanc-Mathieu R."/>
            <person name="Krasovec M."/>
            <person name="Hebrard M."/>
            <person name="Yau S."/>
            <person name="Desgranges E."/>
            <person name="Martin J."/>
            <person name="Schackwitz W."/>
            <person name="Kuo A."/>
            <person name="Salin G."/>
            <person name="Donnadieu C."/>
            <person name="Desdevises Y."/>
            <person name="Sanchez-Ferandin S."/>
            <person name="Moreau H."/>
            <person name="Rivals E."/>
            <person name="Grigoriev I.V."/>
            <person name="Grimsley N."/>
            <person name="Eyre-Walker A."/>
            <person name="Piganeau G."/>
        </authorList>
    </citation>
    <scope>NUCLEOTIDE SEQUENCE [LARGE SCALE GENOMIC DNA]</scope>
    <source>
        <strain evidence="20">RCC 1115</strain>
    </source>
</reference>